<protein>
    <recommendedName>
        <fullName evidence="9">Phosphoglucomutase</fullName>
    </recommendedName>
    <alternativeName>
        <fullName evidence="11">Alpha-phosphoglucomutase</fullName>
    </alternativeName>
    <alternativeName>
        <fullName evidence="10">Glucose phosphomutase</fullName>
    </alternativeName>
</protein>
<dbReference type="InterPro" id="IPR016055">
    <property type="entry name" value="A-D-PHexomutase_a/b/a-I/II/III"/>
</dbReference>
<dbReference type="AlphaFoldDB" id="A0A223ARF8"/>
<dbReference type="GO" id="GO:0005975">
    <property type="term" value="P:carbohydrate metabolic process"/>
    <property type="evidence" value="ECO:0007669"/>
    <property type="project" value="InterPro"/>
</dbReference>
<evidence type="ECO:0000313" key="17">
    <source>
        <dbReference type="Proteomes" id="UP000214689"/>
    </source>
</evidence>
<dbReference type="Pfam" id="PF02878">
    <property type="entry name" value="PGM_PMM_I"/>
    <property type="match status" value="1"/>
</dbReference>
<dbReference type="InterPro" id="IPR005846">
    <property type="entry name" value="A-D-PHexomutase_a/b/a-III"/>
</dbReference>
<keyword evidence="8" id="KW-0413">Isomerase</keyword>
<evidence type="ECO:0000256" key="4">
    <source>
        <dbReference type="ARBA" id="ARBA00010231"/>
    </source>
</evidence>
<evidence type="ECO:0000256" key="9">
    <source>
        <dbReference type="ARBA" id="ARBA00039995"/>
    </source>
</evidence>
<evidence type="ECO:0000256" key="12">
    <source>
        <dbReference type="RuleBase" id="RU004326"/>
    </source>
</evidence>
<comment type="cofactor">
    <cofactor evidence="1">
        <name>Mg(2+)</name>
        <dbReference type="ChEBI" id="CHEBI:18420"/>
    </cofactor>
</comment>
<dbReference type="Pfam" id="PF02880">
    <property type="entry name" value="PGM_PMM_III"/>
    <property type="match status" value="1"/>
</dbReference>
<dbReference type="SUPFAM" id="SSF53738">
    <property type="entry name" value="Phosphoglucomutase, first 3 domains"/>
    <property type="match status" value="3"/>
</dbReference>
<dbReference type="PANTHER" id="PTHR45745">
    <property type="entry name" value="PHOSPHOMANNOMUTASE 45A"/>
    <property type="match status" value="1"/>
</dbReference>
<gene>
    <name evidence="16" type="ORF">AXF17_03055</name>
</gene>
<keyword evidence="6 12" id="KW-0479">Metal-binding</keyword>
<dbReference type="Proteomes" id="UP000214689">
    <property type="component" value="Chromosome"/>
</dbReference>
<dbReference type="PANTHER" id="PTHR45745:SF1">
    <property type="entry name" value="PHOSPHOGLUCOMUTASE 2B-RELATED"/>
    <property type="match status" value="1"/>
</dbReference>
<evidence type="ECO:0000256" key="1">
    <source>
        <dbReference type="ARBA" id="ARBA00001946"/>
    </source>
</evidence>
<organism evidence="16 17">
    <name type="scientific">Mogibacterium pumilum</name>
    <dbReference type="NCBI Taxonomy" id="86332"/>
    <lineage>
        <taxon>Bacteria</taxon>
        <taxon>Bacillati</taxon>
        <taxon>Bacillota</taxon>
        <taxon>Clostridia</taxon>
        <taxon>Peptostreptococcales</taxon>
        <taxon>Anaerovoracaceae</taxon>
        <taxon>Mogibacterium</taxon>
    </lineage>
</organism>
<evidence type="ECO:0000256" key="3">
    <source>
        <dbReference type="ARBA" id="ARBA00005189"/>
    </source>
</evidence>
<proteinExistence type="inferred from homology"/>
<feature type="domain" description="Alpha-D-phosphohexomutase alpha/beta/alpha" evidence="13">
    <location>
        <begin position="46"/>
        <end position="181"/>
    </location>
</feature>
<evidence type="ECO:0000259" key="15">
    <source>
        <dbReference type="Pfam" id="PF02880"/>
    </source>
</evidence>
<dbReference type="EMBL" id="CP016199">
    <property type="protein sequence ID" value="ASS37536.1"/>
    <property type="molecule type" value="Genomic_DNA"/>
</dbReference>
<comment type="pathway">
    <text evidence="3">Lipid metabolism.</text>
</comment>
<dbReference type="GO" id="GO:0006166">
    <property type="term" value="P:purine ribonucleoside salvage"/>
    <property type="evidence" value="ECO:0007669"/>
    <property type="project" value="TreeGrafter"/>
</dbReference>
<dbReference type="PROSITE" id="PS00710">
    <property type="entry name" value="PGM_PMM"/>
    <property type="match status" value="1"/>
</dbReference>
<evidence type="ECO:0000256" key="8">
    <source>
        <dbReference type="ARBA" id="ARBA00023235"/>
    </source>
</evidence>
<evidence type="ECO:0000256" key="11">
    <source>
        <dbReference type="ARBA" id="ARBA00041467"/>
    </source>
</evidence>
<dbReference type="CDD" id="cd05799">
    <property type="entry name" value="PGM2"/>
    <property type="match status" value="1"/>
</dbReference>
<dbReference type="InterPro" id="IPR016066">
    <property type="entry name" value="A-D-PHexomutase_CS"/>
</dbReference>
<sequence>MEENKAIKNYTEWINAKGIDPNMRQYLMNMISHPDEIERCFGEELDFGTAGMRATMGAGSARMNIYTIATAAYAMGEMLVEQHEGKVVKIVISYDSRNNSREFAEAAALASCAAGVKVLFSDRLRPVPMLSYAIRNYAADGGIMITASHNPKEYNGFKSYRADGAQMIDEETETIKSRIRAAVDGIEILASSDSFEELVKSGEITYFGREIDDSYNAMIMDSFNSSSVSRRARASLRIVYSPLNGSGREPVRRALRELGYEKVYAVNEQDRPNGDFPSLRVPNPEYDDTYDLAKKYADMSIADIIIVTDPDSDRLGVSVYDEGDYKKLSGNQIGAILLEYLLSESKKLGRLPDNGYAVTSIVSTHLARAICARYGVNLYETLTGIKNISDQIRQHSDEGTEKFLFAFEESNGYMLNQAVRDKDGVMAAIAIAEIATLSKANGVTLIDQLESLHKLYGYAAESSVSVDGAGVGERFMEHLRALGGKLGEHGTELGVLDVKNYTDYMPESNVILYELNGLDWIAFRPSGTEPKFKIYFGFYGTESAAESRLARISKAVIAEVNKYKEI</sequence>
<dbReference type="Gene3D" id="3.40.120.10">
    <property type="entry name" value="Alpha-D-Glucose-1,6-Bisphosphate, subunit A, domain 3"/>
    <property type="match status" value="3"/>
</dbReference>
<keyword evidence="5" id="KW-0597">Phosphoprotein</keyword>
<evidence type="ECO:0000256" key="2">
    <source>
        <dbReference type="ARBA" id="ARBA00005164"/>
    </source>
</evidence>
<comment type="similarity">
    <text evidence="4 12">Belongs to the phosphohexose mutase family.</text>
</comment>
<reference evidence="17" key="1">
    <citation type="submission" date="2016-05" db="EMBL/GenBank/DDBJ databases">
        <authorList>
            <person name="Holder M.E."/>
            <person name="Ajami N.J."/>
            <person name="Petrosino J.F."/>
        </authorList>
    </citation>
    <scope>NUCLEOTIDE SEQUENCE [LARGE SCALE GENOMIC DNA]</scope>
    <source>
        <strain evidence="17">ATCC 700696</strain>
    </source>
</reference>
<dbReference type="OrthoDB" id="9806956at2"/>
<accession>A0A223ARF8</accession>
<dbReference type="SUPFAM" id="SSF55957">
    <property type="entry name" value="Phosphoglucomutase, C-terminal domain"/>
    <property type="match status" value="1"/>
</dbReference>
<dbReference type="GO" id="GO:0000287">
    <property type="term" value="F:magnesium ion binding"/>
    <property type="evidence" value="ECO:0007669"/>
    <property type="project" value="InterPro"/>
</dbReference>
<feature type="domain" description="Alpha-D-phosphohexomutase alpha/beta/alpha" evidence="14">
    <location>
        <begin position="215"/>
        <end position="318"/>
    </location>
</feature>
<evidence type="ECO:0000256" key="6">
    <source>
        <dbReference type="ARBA" id="ARBA00022723"/>
    </source>
</evidence>
<dbReference type="GO" id="GO:0008973">
    <property type="term" value="F:phosphopentomutase activity"/>
    <property type="evidence" value="ECO:0007669"/>
    <property type="project" value="TreeGrafter"/>
</dbReference>
<dbReference type="InterPro" id="IPR036900">
    <property type="entry name" value="A-D-PHexomutase_C_sf"/>
</dbReference>
<evidence type="ECO:0000256" key="5">
    <source>
        <dbReference type="ARBA" id="ARBA00022553"/>
    </source>
</evidence>
<evidence type="ECO:0000259" key="13">
    <source>
        <dbReference type="Pfam" id="PF02878"/>
    </source>
</evidence>
<feature type="domain" description="Alpha-D-phosphohexomutase alpha/beta/alpha" evidence="15">
    <location>
        <begin position="330"/>
        <end position="449"/>
    </location>
</feature>
<dbReference type="RefSeq" id="WP_094233757.1">
    <property type="nucleotide sequence ID" value="NZ_CP016199.1"/>
</dbReference>
<dbReference type="InterPro" id="IPR005845">
    <property type="entry name" value="A-D-PHexomutase_a/b/a-II"/>
</dbReference>
<dbReference type="Gene3D" id="3.30.310.50">
    <property type="entry name" value="Alpha-D-phosphohexomutase, C-terminal domain"/>
    <property type="match status" value="1"/>
</dbReference>
<evidence type="ECO:0000313" key="16">
    <source>
        <dbReference type="EMBL" id="ASS37536.1"/>
    </source>
</evidence>
<dbReference type="Pfam" id="PF02879">
    <property type="entry name" value="PGM_PMM_II"/>
    <property type="match status" value="1"/>
</dbReference>
<keyword evidence="17" id="KW-1185">Reference proteome</keyword>
<dbReference type="InterPro" id="IPR005844">
    <property type="entry name" value="A-D-PHexomutase_a/b/a-I"/>
</dbReference>
<evidence type="ECO:0000256" key="10">
    <source>
        <dbReference type="ARBA" id="ARBA00041398"/>
    </source>
</evidence>
<name>A0A223ARF8_9FIRM</name>
<dbReference type="PRINTS" id="PR00509">
    <property type="entry name" value="PGMPMM"/>
</dbReference>
<keyword evidence="7 12" id="KW-0460">Magnesium</keyword>
<comment type="pathway">
    <text evidence="2">Glycolipid metabolism; diglucosyl-diacylglycerol biosynthesis.</text>
</comment>
<evidence type="ECO:0000259" key="14">
    <source>
        <dbReference type="Pfam" id="PF02879"/>
    </source>
</evidence>
<evidence type="ECO:0000256" key="7">
    <source>
        <dbReference type="ARBA" id="ARBA00022842"/>
    </source>
</evidence>
<dbReference type="InterPro" id="IPR005841">
    <property type="entry name" value="Alpha-D-phosphohexomutase_SF"/>
</dbReference>